<keyword evidence="8" id="KW-1185">Reference proteome</keyword>
<evidence type="ECO:0000256" key="6">
    <source>
        <dbReference type="ARBA" id="ARBA00038001"/>
    </source>
</evidence>
<evidence type="ECO:0000313" key="7">
    <source>
        <dbReference type="EMBL" id="MTB94980.1"/>
    </source>
</evidence>
<dbReference type="Gene3D" id="2.102.10.10">
    <property type="entry name" value="Rieske [2Fe-2S] iron-sulphur domain"/>
    <property type="match status" value="1"/>
</dbReference>
<dbReference type="RefSeq" id="WP_154614704.1">
    <property type="nucleotide sequence ID" value="NZ_CP053660.1"/>
</dbReference>
<reference evidence="7 8" key="1">
    <citation type="submission" date="2019-10" db="EMBL/GenBank/DDBJ databases">
        <title>Nocardioides novel species isolated from the excrement of Marmot.</title>
        <authorList>
            <person name="Zhang G."/>
        </authorList>
    </citation>
    <scope>NUCLEOTIDE SEQUENCE [LARGE SCALE GENOMIC DNA]</scope>
    <source>
        <strain evidence="8">zg-579</strain>
    </source>
</reference>
<dbReference type="Pfam" id="PF00355">
    <property type="entry name" value="Rieske"/>
    <property type="match status" value="1"/>
</dbReference>
<evidence type="ECO:0000313" key="8">
    <source>
        <dbReference type="Proteomes" id="UP000433406"/>
    </source>
</evidence>
<organism evidence="7 8">
    <name type="scientific">Nocardioides marmotae</name>
    <dbReference type="NCBI Taxonomy" id="2663857"/>
    <lineage>
        <taxon>Bacteria</taxon>
        <taxon>Bacillati</taxon>
        <taxon>Actinomycetota</taxon>
        <taxon>Actinomycetes</taxon>
        <taxon>Propionibacteriales</taxon>
        <taxon>Nocardioidaceae</taxon>
        <taxon>Nocardioides</taxon>
    </lineage>
</organism>
<dbReference type="PANTHER" id="PTHR21496:SF0">
    <property type="entry name" value="RIESKE DOMAIN-CONTAINING PROTEIN"/>
    <property type="match status" value="1"/>
</dbReference>
<keyword evidence="2" id="KW-0479">Metal-binding</keyword>
<dbReference type="PANTHER" id="PTHR21496">
    <property type="entry name" value="FERREDOXIN-RELATED"/>
    <property type="match status" value="1"/>
</dbReference>
<dbReference type="InterPro" id="IPR036922">
    <property type="entry name" value="Rieske_2Fe-2S_sf"/>
</dbReference>
<dbReference type="GO" id="GO:0004497">
    <property type="term" value="F:monooxygenase activity"/>
    <property type="evidence" value="ECO:0007669"/>
    <property type="project" value="UniProtKB-ARBA"/>
</dbReference>
<comment type="similarity">
    <text evidence="6">Belongs to the bacterial ring-hydroxylating dioxygenase ferredoxin component family.</text>
</comment>
<dbReference type="InterPro" id="IPR017941">
    <property type="entry name" value="Rieske_2Fe-2S"/>
</dbReference>
<keyword evidence="1" id="KW-0001">2Fe-2S</keyword>
<evidence type="ECO:0000256" key="4">
    <source>
        <dbReference type="ARBA" id="ARBA00023014"/>
    </source>
</evidence>
<protein>
    <submittedName>
        <fullName evidence="7">Rieske 2Fe-2S domain-containing protein</fullName>
    </submittedName>
</protein>
<dbReference type="GO" id="GO:0051537">
    <property type="term" value="F:2 iron, 2 sulfur cluster binding"/>
    <property type="evidence" value="ECO:0007669"/>
    <property type="project" value="UniProtKB-KW"/>
</dbReference>
<comment type="caution">
    <text evidence="7">The sequence shown here is derived from an EMBL/GenBank/DDBJ whole genome shotgun (WGS) entry which is preliminary data.</text>
</comment>
<dbReference type="PROSITE" id="PS51296">
    <property type="entry name" value="RIESKE"/>
    <property type="match status" value="1"/>
</dbReference>
<dbReference type="GO" id="GO:0046872">
    <property type="term" value="F:metal ion binding"/>
    <property type="evidence" value="ECO:0007669"/>
    <property type="project" value="UniProtKB-KW"/>
</dbReference>
<gene>
    <name evidence="7" type="ORF">GGQ22_07765</name>
</gene>
<dbReference type="CDD" id="cd03467">
    <property type="entry name" value="Rieske"/>
    <property type="match status" value="1"/>
</dbReference>
<evidence type="ECO:0000256" key="5">
    <source>
        <dbReference type="ARBA" id="ARBA00034078"/>
    </source>
</evidence>
<dbReference type="Proteomes" id="UP000433406">
    <property type="component" value="Unassembled WGS sequence"/>
</dbReference>
<accession>A0A6I3J9W6</accession>
<evidence type="ECO:0000256" key="3">
    <source>
        <dbReference type="ARBA" id="ARBA00023004"/>
    </source>
</evidence>
<dbReference type="SUPFAM" id="SSF50022">
    <property type="entry name" value="ISP domain"/>
    <property type="match status" value="1"/>
</dbReference>
<sequence length="131" mass="14367">MSDDTRSSVPLAELAGGKVRLVGQWVVGLRRTTDAADPTARTGEPFAVSRRCRHQLADLSKGHVDEDGCLVCPWHQSRYDVSTGAMVDGPRGFLGYHGPARGYRQFVAAYAKVLKLRTGRARVVDDRVEVD</sequence>
<keyword evidence="4" id="KW-0411">Iron-sulfur</keyword>
<keyword evidence="3" id="KW-0408">Iron</keyword>
<proteinExistence type="inferred from homology"/>
<dbReference type="AlphaFoldDB" id="A0A6I3J9W6"/>
<evidence type="ECO:0000256" key="1">
    <source>
        <dbReference type="ARBA" id="ARBA00022714"/>
    </source>
</evidence>
<dbReference type="EMBL" id="WLCI01000008">
    <property type="protein sequence ID" value="MTB94980.1"/>
    <property type="molecule type" value="Genomic_DNA"/>
</dbReference>
<name>A0A6I3J9W6_9ACTN</name>
<comment type="cofactor">
    <cofactor evidence="5">
        <name>[2Fe-2S] cluster</name>
        <dbReference type="ChEBI" id="CHEBI:190135"/>
    </cofactor>
</comment>
<evidence type="ECO:0000256" key="2">
    <source>
        <dbReference type="ARBA" id="ARBA00022723"/>
    </source>
</evidence>
<dbReference type="GO" id="GO:0016705">
    <property type="term" value="F:oxidoreductase activity, acting on paired donors, with incorporation or reduction of molecular oxygen"/>
    <property type="evidence" value="ECO:0007669"/>
    <property type="project" value="UniProtKB-ARBA"/>
</dbReference>